<gene>
    <name evidence="2" type="ORF">GCM10010466_47560</name>
</gene>
<dbReference type="EMBL" id="BAAAUT010000041">
    <property type="protein sequence ID" value="GAA3150934.1"/>
    <property type="molecule type" value="Genomic_DNA"/>
</dbReference>
<feature type="region of interest" description="Disordered" evidence="1">
    <location>
        <begin position="43"/>
        <end position="82"/>
    </location>
</feature>
<evidence type="ECO:0000313" key="2">
    <source>
        <dbReference type="EMBL" id="GAA3150934.1"/>
    </source>
</evidence>
<accession>A0ABP6NJV1</accession>
<evidence type="ECO:0000313" key="3">
    <source>
        <dbReference type="Proteomes" id="UP001500320"/>
    </source>
</evidence>
<name>A0ABP6NJV1_9ACTN</name>
<protein>
    <submittedName>
        <fullName evidence="2">Uncharacterized protein</fullName>
    </submittedName>
</protein>
<comment type="caution">
    <text evidence="2">The sequence shown here is derived from an EMBL/GenBank/DDBJ whole genome shotgun (WGS) entry which is preliminary data.</text>
</comment>
<dbReference type="Proteomes" id="UP001500320">
    <property type="component" value="Unassembled WGS sequence"/>
</dbReference>
<proteinExistence type="predicted"/>
<reference evidence="3" key="1">
    <citation type="journal article" date="2019" name="Int. J. Syst. Evol. Microbiol.">
        <title>The Global Catalogue of Microorganisms (GCM) 10K type strain sequencing project: providing services to taxonomists for standard genome sequencing and annotation.</title>
        <authorList>
            <consortium name="The Broad Institute Genomics Platform"/>
            <consortium name="The Broad Institute Genome Sequencing Center for Infectious Disease"/>
            <person name="Wu L."/>
            <person name="Ma J."/>
        </authorList>
    </citation>
    <scope>NUCLEOTIDE SEQUENCE [LARGE SCALE GENOMIC DNA]</scope>
    <source>
        <strain evidence="3">JCM 9373</strain>
    </source>
</reference>
<organism evidence="2 3">
    <name type="scientific">Planomonospora alba</name>
    <dbReference type="NCBI Taxonomy" id="161354"/>
    <lineage>
        <taxon>Bacteria</taxon>
        <taxon>Bacillati</taxon>
        <taxon>Actinomycetota</taxon>
        <taxon>Actinomycetes</taxon>
        <taxon>Streptosporangiales</taxon>
        <taxon>Streptosporangiaceae</taxon>
        <taxon>Planomonospora</taxon>
    </lineage>
</organism>
<evidence type="ECO:0000256" key="1">
    <source>
        <dbReference type="SAM" id="MobiDB-lite"/>
    </source>
</evidence>
<sequence length="82" mass="8192">MAPTTADPPMRRRSGTARTPYPLIAPAAIAPAGLPIRPAAGALHRTAGPGAVPYGAAIAAPSGDETSGDETSGDETERGTKR</sequence>
<feature type="region of interest" description="Disordered" evidence="1">
    <location>
        <begin position="1"/>
        <end position="22"/>
    </location>
</feature>
<keyword evidence="3" id="KW-1185">Reference proteome</keyword>